<dbReference type="SUPFAM" id="SSF52490">
    <property type="entry name" value="Tubulin nucleotide-binding domain-like"/>
    <property type="match status" value="1"/>
</dbReference>
<keyword evidence="7" id="KW-1185">Reference proteome</keyword>
<evidence type="ECO:0000256" key="2">
    <source>
        <dbReference type="ARBA" id="ARBA00022741"/>
    </source>
</evidence>
<proteinExistence type="predicted"/>
<dbReference type="GO" id="GO:0004674">
    <property type="term" value="F:protein serine/threonine kinase activity"/>
    <property type="evidence" value="ECO:0007669"/>
    <property type="project" value="TreeGrafter"/>
</dbReference>
<dbReference type="CDD" id="cd14014">
    <property type="entry name" value="STKc_PknB_like"/>
    <property type="match status" value="1"/>
</dbReference>
<comment type="caution">
    <text evidence="6">The sequence shown here is derived from an EMBL/GenBank/DDBJ whole genome shotgun (WGS) entry which is preliminary data.</text>
</comment>
<feature type="domain" description="Protein kinase" evidence="5">
    <location>
        <begin position="43"/>
        <end position="293"/>
    </location>
</feature>
<sequence>MVIRFADNSNHSLPSLFTVVQCRPMTVKTTHTIAPGYEPISGYRLEKKIGEGGFGEVWRANAPGGLKKAVKFVFGAKDAKRGSRELKSLERIKGVHHPFLLTLERFGIVNDRLVIVTELADGSLEDVLKRHQDRGSCGIPRAALLSYLHDAADALDYLHGSYQLQHLDVKPGNLLLVGGHVKVGDFGLLKDLREIDHSVIGGLTPIYAPPELFDGRPSINSDQYSLAVMYQELLTGTRPFAGRTIAQLATQHIHAAPVLDSLPAADRVAVARALEKDPERRFESCKDFVEALRTPRGREGTVVQTTTKASVLTRQEAVEDLPSLQSRCAIFHGRVTGHALVVAVGGAGAECLHELRSRVATLHSACPLDLHSVLIDTDMNAIHAARLAEASDRIPPATILHTPLKSAQQYREGRTDHFRSLSRRWIYNVPRSGATEGMRPLGRLAMVDHAKSIDTGLRESIDHLAAVCGDRVPSVYIVGSLSGGTASGMVMDLAPRIRTLLDEAGLESASVLPLLSTVSLQGNPHQPLTLHDSHAAVSEIGHYMLPENSYPGDSGIQWQGVPASRNPLRNAYVVVDGDHALPDSCSAAATIVDYLWVDATGAGDLLAEARRSDQADAGMLAKPMLRSVGVSRLKCVRALEENLLAPTTARHLLLRWLGNPNESRQIAGLTAERLRKRCGLDVASYLDEAKSPFGQDSDAITRHLSDLISRIPVPELLEGTKITRLLKETLSECDVLHRLDRRAATQMVMLRREISVRMHDGRIDVTSSVQATEGLMKWCNDAVQELGQFRLDLRRQQDEERKKGASQQNLEMEIESVEKLAMMELDVIASELAAEQLKAFTERVKTLHETLTKMAIRIAQAIRCVPGDNRDTENPWEEMPQEIQMRFNPVLEDLHSQTASTWLLGPLRDSKVEWDEQAMAADLVAKCLPVIENVIDSHRHSSENLTDTSTSAAAALTHESEMTNTQTIPVSRDTNTAQLVKTGICETQTFERKPGGNSLWTEQTTIESALQVASPPLLHCGGRQRLLLLVGSESERERLEPKVSAAHTGSLTTVVIPGVTPILVHEAQQIPIDNVLEQLDLVSGGNTQVSKRLHARTDVDWKD</sequence>
<protein>
    <submittedName>
        <fullName evidence="6">Serine/threonine-protein kinase pknB</fullName>
    </submittedName>
</protein>
<dbReference type="Pfam" id="PF00069">
    <property type="entry name" value="Pkinase"/>
    <property type="match status" value="1"/>
</dbReference>
<dbReference type="PROSITE" id="PS50011">
    <property type="entry name" value="PROTEIN_KINASE_DOM"/>
    <property type="match status" value="1"/>
</dbReference>
<dbReference type="Proteomes" id="UP000036367">
    <property type="component" value="Unassembled WGS sequence"/>
</dbReference>
<dbReference type="AlphaFoldDB" id="A0A0J1EAG3"/>
<dbReference type="SUPFAM" id="SSF56112">
    <property type="entry name" value="Protein kinase-like (PK-like)"/>
    <property type="match status" value="1"/>
</dbReference>
<organism evidence="6 7">
    <name type="scientific">Rhodopirellula islandica</name>
    <dbReference type="NCBI Taxonomy" id="595434"/>
    <lineage>
        <taxon>Bacteria</taxon>
        <taxon>Pseudomonadati</taxon>
        <taxon>Planctomycetota</taxon>
        <taxon>Planctomycetia</taxon>
        <taxon>Pirellulales</taxon>
        <taxon>Pirellulaceae</taxon>
        <taxon>Rhodopirellula</taxon>
    </lineage>
</organism>
<dbReference type="Gene3D" id="1.10.510.10">
    <property type="entry name" value="Transferase(Phosphotransferase) domain 1"/>
    <property type="match status" value="1"/>
</dbReference>
<reference evidence="6" key="1">
    <citation type="submission" date="2015-05" db="EMBL/GenBank/DDBJ databases">
        <title>Permanent draft genome of Rhodopirellula islandicus K833.</title>
        <authorList>
            <person name="Kizina J."/>
            <person name="Richter M."/>
            <person name="Glockner F.O."/>
            <person name="Harder J."/>
        </authorList>
    </citation>
    <scope>NUCLEOTIDE SEQUENCE [LARGE SCALE GENOMIC DNA]</scope>
    <source>
        <strain evidence="6">K833</strain>
    </source>
</reference>
<keyword evidence="1" id="KW-0808">Transferase</keyword>
<dbReference type="Pfam" id="PF13809">
    <property type="entry name" value="Tubulin_2"/>
    <property type="match status" value="1"/>
</dbReference>
<evidence type="ECO:0000256" key="4">
    <source>
        <dbReference type="ARBA" id="ARBA00022840"/>
    </source>
</evidence>
<dbReference type="GO" id="GO:0005524">
    <property type="term" value="F:ATP binding"/>
    <property type="evidence" value="ECO:0007669"/>
    <property type="project" value="UniProtKB-KW"/>
</dbReference>
<evidence type="ECO:0000256" key="1">
    <source>
        <dbReference type="ARBA" id="ARBA00022679"/>
    </source>
</evidence>
<accession>A0A0J1EAG3</accession>
<dbReference type="InterPro" id="IPR025904">
    <property type="entry name" value="Tubulin-like"/>
</dbReference>
<name>A0A0J1EAG3_RHOIS</name>
<keyword evidence="4" id="KW-0067">ATP-binding</keyword>
<evidence type="ECO:0000313" key="6">
    <source>
        <dbReference type="EMBL" id="KLU02514.1"/>
    </source>
</evidence>
<dbReference type="SMART" id="SM00220">
    <property type="entry name" value="S_TKc"/>
    <property type="match status" value="1"/>
</dbReference>
<dbReference type="InterPro" id="IPR011009">
    <property type="entry name" value="Kinase-like_dom_sf"/>
</dbReference>
<dbReference type="PANTHER" id="PTHR43289:SF34">
    <property type="entry name" value="SERINE_THREONINE-PROTEIN KINASE YBDM-RELATED"/>
    <property type="match status" value="1"/>
</dbReference>
<dbReference type="Gene3D" id="3.40.50.1440">
    <property type="entry name" value="Tubulin/FtsZ, GTPase domain"/>
    <property type="match status" value="1"/>
</dbReference>
<dbReference type="InterPro" id="IPR036525">
    <property type="entry name" value="Tubulin/FtsZ_GTPase_sf"/>
</dbReference>
<dbReference type="PANTHER" id="PTHR43289">
    <property type="entry name" value="MITOGEN-ACTIVATED PROTEIN KINASE KINASE KINASE 20-RELATED"/>
    <property type="match status" value="1"/>
</dbReference>
<evidence type="ECO:0000259" key="5">
    <source>
        <dbReference type="PROSITE" id="PS50011"/>
    </source>
</evidence>
<dbReference type="PATRIC" id="fig|595434.4.peg.5298"/>
<keyword evidence="2" id="KW-0547">Nucleotide-binding</keyword>
<keyword evidence="3 6" id="KW-0418">Kinase</keyword>
<evidence type="ECO:0000313" key="7">
    <source>
        <dbReference type="Proteomes" id="UP000036367"/>
    </source>
</evidence>
<dbReference type="EMBL" id="LECT01000044">
    <property type="protein sequence ID" value="KLU02514.1"/>
    <property type="molecule type" value="Genomic_DNA"/>
</dbReference>
<dbReference type="PROSITE" id="PS00108">
    <property type="entry name" value="PROTEIN_KINASE_ST"/>
    <property type="match status" value="1"/>
</dbReference>
<dbReference type="STRING" id="595434.RISK_005580"/>
<gene>
    <name evidence="6" type="ORF">RISK_005580</name>
</gene>
<evidence type="ECO:0000256" key="3">
    <source>
        <dbReference type="ARBA" id="ARBA00022777"/>
    </source>
</evidence>
<dbReference type="InterPro" id="IPR008271">
    <property type="entry name" value="Ser/Thr_kinase_AS"/>
</dbReference>
<dbReference type="InterPro" id="IPR000719">
    <property type="entry name" value="Prot_kinase_dom"/>
</dbReference>